<dbReference type="EMBL" id="PDNZ01000003">
    <property type="protein sequence ID" value="PWW82285.1"/>
    <property type="molecule type" value="Genomic_DNA"/>
</dbReference>
<accession>A0A317T6R6</accession>
<reference evidence="3" key="1">
    <citation type="submission" date="2017-10" db="EMBL/GenBank/DDBJ databases">
        <authorList>
            <person name="Gaisin V.A."/>
            <person name="Rysina M.S."/>
            <person name="Grouzdev D.S."/>
        </authorList>
    </citation>
    <scope>NUCLEOTIDE SEQUENCE [LARGE SCALE GENOMIC DNA]</scope>
    <source>
        <strain evidence="3">V1</strain>
    </source>
</reference>
<keyword evidence="3" id="KW-1185">Reference proteome</keyword>
<comment type="caution">
    <text evidence="2">The sequence shown here is derived from an EMBL/GenBank/DDBJ whole genome shotgun (WGS) entry which is preliminary data.</text>
</comment>
<keyword evidence="1" id="KW-0732">Signal</keyword>
<feature type="chain" id="PRO_5016325588" description="BcpO-related WXXGXW repeat protein" evidence="1">
    <location>
        <begin position="23"/>
        <end position="112"/>
    </location>
</feature>
<dbReference type="RefSeq" id="WP_110022759.1">
    <property type="nucleotide sequence ID" value="NZ_PDNZ01000003.1"/>
</dbReference>
<evidence type="ECO:0008006" key="4">
    <source>
        <dbReference type="Google" id="ProtNLM"/>
    </source>
</evidence>
<evidence type="ECO:0000313" key="3">
    <source>
        <dbReference type="Proteomes" id="UP000246278"/>
    </source>
</evidence>
<gene>
    <name evidence="2" type="ORF">CR164_04555</name>
</gene>
<proteinExistence type="predicted"/>
<evidence type="ECO:0000313" key="2">
    <source>
        <dbReference type="EMBL" id="PWW82285.1"/>
    </source>
</evidence>
<organism evidence="2 3">
    <name type="scientific">Prosthecochloris marina</name>
    <dbReference type="NCBI Taxonomy" id="2017681"/>
    <lineage>
        <taxon>Bacteria</taxon>
        <taxon>Pseudomonadati</taxon>
        <taxon>Chlorobiota</taxon>
        <taxon>Chlorobiia</taxon>
        <taxon>Chlorobiales</taxon>
        <taxon>Chlorobiaceae</taxon>
        <taxon>Prosthecochloris</taxon>
    </lineage>
</organism>
<dbReference type="Proteomes" id="UP000246278">
    <property type="component" value="Unassembled WGS sequence"/>
</dbReference>
<protein>
    <recommendedName>
        <fullName evidence="4">BcpO-related WXXGXW repeat protein</fullName>
    </recommendedName>
</protein>
<dbReference type="OrthoDB" id="598149at2"/>
<evidence type="ECO:0000256" key="1">
    <source>
        <dbReference type="SAM" id="SignalP"/>
    </source>
</evidence>
<name>A0A317T6R6_9CHLB</name>
<feature type="signal peptide" evidence="1">
    <location>
        <begin position="1"/>
        <end position="22"/>
    </location>
</feature>
<sequence length="112" mass="12916">MGKSVKLLLFIASIVAVFPLQSCVVSRPAEPGSDFVWVAPYTLPRGVLIPGHWKYVGPPRHRMVWIPGHYNHRGDWVTGRWKKLKPPKDGAYWVPGHRSPTGRWTPGYWRYR</sequence>
<dbReference type="AlphaFoldDB" id="A0A317T6R6"/>